<evidence type="ECO:0000313" key="1">
    <source>
        <dbReference type="EMBL" id="AXI11130.1"/>
    </source>
</evidence>
<dbReference type="EMBL" id="CP024848">
    <property type="protein sequence ID" value="AXI11130.1"/>
    <property type="molecule type" value="Genomic_DNA"/>
</dbReference>
<protein>
    <recommendedName>
        <fullName evidence="3">NERD domain-containing protein</fullName>
    </recommendedName>
</protein>
<evidence type="ECO:0008006" key="3">
    <source>
        <dbReference type="Google" id="ProtNLM"/>
    </source>
</evidence>
<dbReference type="AlphaFoldDB" id="A0A345PMA0"/>
<name>A0A345PMA0_9BACI</name>
<evidence type="ECO:0000313" key="2">
    <source>
        <dbReference type="Proteomes" id="UP000253908"/>
    </source>
</evidence>
<keyword evidence="2" id="KW-1185">Reference proteome</keyword>
<organism evidence="1 2">
    <name type="scientific">Oceanobacillus zhaokaii</name>
    <dbReference type="NCBI Taxonomy" id="2052660"/>
    <lineage>
        <taxon>Bacteria</taxon>
        <taxon>Bacillati</taxon>
        <taxon>Bacillota</taxon>
        <taxon>Bacilli</taxon>
        <taxon>Bacillales</taxon>
        <taxon>Bacillaceae</taxon>
        <taxon>Oceanobacillus</taxon>
    </lineage>
</organism>
<dbReference type="OrthoDB" id="2433183at2"/>
<reference evidence="2" key="1">
    <citation type="submission" date="2017-11" db="EMBL/GenBank/DDBJ databases">
        <authorList>
            <person name="Zhu W."/>
        </authorList>
    </citation>
    <scope>NUCLEOTIDE SEQUENCE [LARGE SCALE GENOMIC DNA]</scope>
    <source>
        <strain evidence="2">160</strain>
    </source>
</reference>
<dbReference type="Proteomes" id="UP000253908">
    <property type="component" value="Chromosome"/>
</dbReference>
<accession>A0A345PMA0</accession>
<proteinExistence type="predicted"/>
<sequence length="315" mass="37561">MAQLIKLQDYISRYEWDTYRYPTQYIRLKNDNWKKLYQRWTDPETENAKIDEVIPEFESTKSRFAKIKNLVKKNKVIEQTEQPIERKETITLPDTEEELKQFFLNKLFSFQLKWATSTVTHISFVDETYYRDSRLIYLLQRFPDTFLIMYHPIFNIKNAPMESEIILITPVGVEIIYIIEEKPDAVIMAGDERTWSIKYKTGESKMLSPLIALKRTEKVVKSILHSYDIDDFVVKKTVLSKTNAVLFATEPYQTKIIDKDKYKRWFEARRRLSSPLKNRQLKVAELLLRHCKSTSMRRPEWDEGGNPSMFVDLED</sequence>
<dbReference type="KEGG" id="ocn:CUC15_07975"/>
<gene>
    <name evidence="1" type="ORF">CUC15_07975</name>
</gene>